<dbReference type="PANTHER" id="PTHR33055:SF13">
    <property type="entry name" value="TRANSPOSASE"/>
    <property type="match status" value="1"/>
</dbReference>
<feature type="domain" description="Transposase IS116/IS110/IS902 C-terminal" evidence="3">
    <location>
        <begin position="253"/>
        <end position="338"/>
    </location>
</feature>
<gene>
    <name evidence="4" type="ORF">MKQ68_18965</name>
</gene>
<keyword evidence="1" id="KW-0175">Coiled coil</keyword>
<dbReference type="NCBIfam" id="NF033542">
    <property type="entry name" value="transpos_IS110"/>
    <property type="match status" value="1"/>
</dbReference>
<dbReference type="Pfam" id="PF02371">
    <property type="entry name" value="Transposase_20"/>
    <property type="match status" value="1"/>
</dbReference>
<evidence type="ECO:0000259" key="2">
    <source>
        <dbReference type="Pfam" id="PF01548"/>
    </source>
</evidence>
<dbReference type="Proteomes" id="UP001162741">
    <property type="component" value="Chromosome"/>
</dbReference>
<dbReference type="InterPro" id="IPR003346">
    <property type="entry name" value="Transposase_20"/>
</dbReference>
<dbReference type="InterPro" id="IPR047650">
    <property type="entry name" value="Transpos_IS110"/>
</dbReference>
<feature type="coiled-coil region" evidence="1">
    <location>
        <begin position="217"/>
        <end position="244"/>
    </location>
</feature>
<evidence type="ECO:0000313" key="4">
    <source>
        <dbReference type="EMBL" id="UYQ92172.1"/>
    </source>
</evidence>
<dbReference type="InterPro" id="IPR002525">
    <property type="entry name" value="Transp_IS110-like_N"/>
</dbReference>
<dbReference type="EMBL" id="CP107006">
    <property type="protein sequence ID" value="UYQ92172.1"/>
    <property type="molecule type" value="Genomic_DNA"/>
</dbReference>
<sequence length="393" mass="44886">MRKAQPPFFAFLKSEQYRITGSVPDYVLNEQRPQGGHLKLTYYEMKNLKYTIGADVSKKEIVCCLSTINEEQEVQVKATHKFPNSTSGFKSLLAWADKHIKETLPVNYVMEATGVYHEQFAWFLHHNDKTVSILLPNKAKSWLKAAGLKSKNDTIDAKGLAKIGAERKLEVWTPPSKNLLVLRDCTRRHQALNELHTITNNQLHAIQHSQFQSPLVVKQLKGTLALIKKQLKEMEKAMTDLISSDPILDQHHKNITRIKGLSTLSFAVIVAETNGFALFKKVGALISYAGYDVIENQSGAHIGKTKISKKGNSRIRRVLHMPALCAVREDQPQFRNLYIRVYERTRIKMKGYVAVQKKLLSMVYFLWKKHCAYDPIFMVADCYTQDSQRVQIT</sequence>
<dbReference type="RefSeq" id="WP_264280478.1">
    <property type="nucleotide sequence ID" value="NZ_CP107006.1"/>
</dbReference>
<proteinExistence type="predicted"/>
<protein>
    <submittedName>
        <fullName evidence="4">IS110 family transposase</fullName>
    </submittedName>
</protein>
<dbReference type="PANTHER" id="PTHR33055">
    <property type="entry name" value="TRANSPOSASE FOR INSERTION SEQUENCE ELEMENT IS1111A"/>
    <property type="match status" value="1"/>
</dbReference>
<evidence type="ECO:0000259" key="3">
    <source>
        <dbReference type="Pfam" id="PF02371"/>
    </source>
</evidence>
<evidence type="ECO:0000256" key="1">
    <source>
        <dbReference type="SAM" id="Coils"/>
    </source>
</evidence>
<accession>A0ABY6IXR0</accession>
<keyword evidence="5" id="KW-1185">Reference proteome</keyword>
<reference evidence="4" key="1">
    <citation type="submission" date="2022-10" db="EMBL/GenBank/DDBJ databases">
        <title>Chitinophaga sp. nov., isolated from soil.</title>
        <authorList>
            <person name="Jeon C.O."/>
        </authorList>
    </citation>
    <scope>NUCLEOTIDE SEQUENCE</scope>
    <source>
        <strain evidence="4">R8</strain>
    </source>
</reference>
<name>A0ABY6IXR0_9BACT</name>
<dbReference type="Pfam" id="PF01548">
    <property type="entry name" value="DEDD_Tnp_IS110"/>
    <property type="match status" value="1"/>
</dbReference>
<feature type="domain" description="Transposase IS110-like N-terminal" evidence="2">
    <location>
        <begin position="52"/>
        <end position="206"/>
    </location>
</feature>
<organism evidence="4 5">
    <name type="scientific">Chitinophaga horti</name>
    <dbReference type="NCBI Taxonomy" id="2920382"/>
    <lineage>
        <taxon>Bacteria</taxon>
        <taxon>Pseudomonadati</taxon>
        <taxon>Bacteroidota</taxon>
        <taxon>Chitinophagia</taxon>
        <taxon>Chitinophagales</taxon>
        <taxon>Chitinophagaceae</taxon>
        <taxon>Chitinophaga</taxon>
    </lineage>
</organism>
<evidence type="ECO:0000313" key="5">
    <source>
        <dbReference type="Proteomes" id="UP001162741"/>
    </source>
</evidence>